<feature type="non-terminal residue" evidence="2">
    <location>
        <position position="1"/>
    </location>
</feature>
<reference evidence="2" key="1">
    <citation type="journal article" date="2014" name="Front. Microbiol.">
        <title>High frequency of phylogenetically diverse reductive dehalogenase-homologous genes in deep subseafloor sedimentary metagenomes.</title>
        <authorList>
            <person name="Kawai M."/>
            <person name="Futagami T."/>
            <person name="Toyoda A."/>
            <person name="Takaki Y."/>
            <person name="Nishi S."/>
            <person name="Hori S."/>
            <person name="Arai W."/>
            <person name="Tsubouchi T."/>
            <person name="Morono Y."/>
            <person name="Uchiyama I."/>
            <person name="Ito T."/>
            <person name="Fujiyama A."/>
            <person name="Inagaki F."/>
            <person name="Takami H."/>
        </authorList>
    </citation>
    <scope>NUCLEOTIDE SEQUENCE</scope>
    <source>
        <strain evidence="2">Expedition CK06-06</strain>
    </source>
</reference>
<gene>
    <name evidence="2" type="ORF">S06H3_15774</name>
</gene>
<dbReference type="AlphaFoldDB" id="X1KZR3"/>
<dbReference type="InterPro" id="IPR001296">
    <property type="entry name" value="Glyco_trans_1"/>
</dbReference>
<dbReference type="PANTHER" id="PTHR12526:SF636">
    <property type="entry name" value="BLL3647 PROTEIN"/>
    <property type="match status" value="1"/>
</dbReference>
<dbReference type="Pfam" id="PF00534">
    <property type="entry name" value="Glycos_transf_1"/>
    <property type="match status" value="1"/>
</dbReference>
<proteinExistence type="predicted"/>
<evidence type="ECO:0000259" key="1">
    <source>
        <dbReference type="Pfam" id="PF00534"/>
    </source>
</evidence>
<dbReference type="Gene3D" id="3.40.50.2000">
    <property type="entry name" value="Glycogen Phosphorylase B"/>
    <property type="match status" value="2"/>
</dbReference>
<dbReference type="GO" id="GO:0016757">
    <property type="term" value="F:glycosyltransferase activity"/>
    <property type="evidence" value="ECO:0007669"/>
    <property type="project" value="InterPro"/>
</dbReference>
<feature type="domain" description="Glycosyl transferase family 1" evidence="1">
    <location>
        <begin position="3"/>
        <end position="110"/>
    </location>
</feature>
<organism evidence="2">
    <name type="scientific">marine sediment metagenome</name>
    <dbReference type="NCBI Taxonomy" id="412755"/>
    <lineage>
        <taxon>unclassified sequences</taxon>
        <taxon>metagenomes</taxon>
        <taxon>ecological metagenomes</taxon>
    </lineage>
</organism>
<protein>
    <recommendedName>
        <fullName evidence="1">Glycosyl transferase family 1 domain-containing protein</fullName>
    </recommendedName>
</protein>
<comment type="caution">
    <text evidence="2">The sequence shown here is derived from an EMBL/GenBank/DDBJ whole genome shotgun (WGS) entry which is preliminary data.</text>
</comment>
<accession>X1KZR3</accession>
<evidence type="ECO:0000313" key="2">
    <source>
        <dbReference type="EMBL" id="GAI12547.1"/>
    </source>
</evidence>
<name>X1KZR3_9ZZZZ</name>
<dbReference type="PANTHER" id="PTHR12526">
    <property type="entry name" value="GLYCOSYLTRANSFERASE"/>
    <property type="match status" value="1"/>
</dbReference>
<sequence>SSSKGITNKIKFVDTVPHEEVPQYLNCMDVLVLPSITTPKWKEQFGHVLTEAMSCEVPVIGSDSGEIPNVIADAGLVFREGDVKQLAERLSLLIGDERRRKELAKKGRRRVLENYTWEKIADKTYEIYQKMLE</sequence>
<dbReference type="SUPFAM" id="SSF53756">
    <property type="entry name" value="UDP-Glycosyltransferase/glycogen phosphorylase"/>
    <property type="match status" value="1"/>
</dbReference>
<dbReference type="EMBL" id="BARV01007773">
    <property type="protein sequence ID" value="GAI12547.1"/>
    <property type="molecule type" value="Genomic_DNA"/>
</dbReference>
<dbReference type="CDD" id="cd03801">
    <property type="entry name" value="GT4_PimA-like"/>
    <property type="match status" value="1"/>
</dbReference>